<gene>
    <name evidence="1" type="ORF">PCAMFM013_S007g000198</name>
</gene>
<organism evidence="1 2">
    <name type="scientific">Penicillium camemberti (strain FM 013)</name>
    <dbReference type="NCBI Taxonomy" id="1429867"/>
    <lineage>
        <taxon>Eukaryota</taxon>
        <taxon>Fungi</taxon>
        <taxon>Dikarya</taxon>
        <taxon>Ascomycota</taxon>
        <taxon>Pezizomycotina</taxon>
        <taxon>Eurotiomycetes</taxon>
        <taxon>Eurotiomycetidae</taxon>
        <taxon>Eurotiales</taxon>
        <taxon>Aspergillaceae</taxon>
        <taxon>Penicillium</taxon>
    </lineage>
</organism>
<evidence type="ECO:0000313" key="2">
    <source>
        <dbReference type="Proteomes" id="UP000053732"/>
    </source>
</evidence>
<keyword evidence="2" id="KW-1185">Reference proteome</keyword>
<dbReference type="Proteomes" id="UP000053732">
    <property type="component" value="Unassembled WGS sequence"/>
</dbReference>
<dbReference type="EMBL" id="HG793140">
    <property type="protein sequence ID" value="CRL22217.1"/>
    <property type="molecule type" value="Genomic_DNA"/>
</dbReference>
<accession>A0A0G4P7E4</accession>
<evidence type="ECO:0000313" key="1">
    <source>
        <dbReference type="EMBL" id="CRL22217.1"/>
    </source>
</evidence>
<dbReference type="AlphaFoldDB" id="A0A0G4P7E4"/>
<proteinExistence type="predicted"/>
<reference evidence="1 2" key="1">
    <citation type="journal article" date="2014" name="Nat. Commun.">
        <title>Multiple recent horizontal transfers of a large genomic region in cheese making fungi.</title>
        <authorList>
            <person name="Cheeseman K."/>
            <person name="Ropars J."/>
            <person name="Renault P."/>
            <person name="Dupont J."/>
            <person name="Gouzy J."/>
            <person name="Branca A."/>
            <person name="Abraham A.L."/>
            <person name="Ceppi M."/>
            <person name="Conseiller E."/>
            <person name="Debuchy R."/>
            <person name="Malagnac F."/>
            <person name="Goarin A."/>
            <person name="Silar P."/>
            <person name="Lacoste S."/>
            <person name="Sallet E."/>
            <person name="Bensimon A."/>
            <person name="Giraud T."/>
            <person name="Brygoo Y."/>
        </authorList>
    </citation>
    <scope>NUCLEOTIDE SEQUENCE [LARGE SCALE GENOMIC DNA]</scope>
    <source>
        <strain evidence="2">FM 013</strain>
    </source>
</reference>
<sequence length="64" mass="7390">MGLLSKIARKLGFVRGYLVVVRHTHGQTRIIHSIWPPYEISDKLEPLDEVDIEGKVENNLRVHD</sequence>
<name>A0A0G4P7E4_PENC3</name>
<protein>
    <submittedName>
        <fullName evidence="1">Str. FM013</fullName>
    </submittedName>
</protein>